<dbReference type="AlphaFoldDB" id="Q1QEZ2"/>
<proteinExistence type="inferred from homology"/>
<gene>
    <name evidence="2" type="ordered locus">Nham_4647</name>
</gene>
<evidence type="ECO:0000313" key="2">
    <source>
        <dbReference type="EMBL" id="ABE65205.1"/>
    </source>
</evidence>
<keyword evidence="3" id="KW-1185">Reference proteome</keyword>
<dbReference type="InterPro" id="IPR036237">
    <property type="entry name" value="Xyl_isomerase-like_sf"/>
</dbReference>
<comment type="similarity">
    <text evidence="1">Belongs to the UPF0276 family.</text>
</comment>
<accession>Q1QEZ2</accession>
<dbReference type="PANTHER" id="PTHR42194">
    <property type="entry name" value="UPF0276 PROTEIN HI_1600"/>
    <property type="match status" value="1"/>
</dbReference>
<reference evidence="3" key="1">
    <citation type="submission" date="2006-03" db="EMBL/GenBank/DDBJ databases">
        <title>Complete sequence of plasmid 3 of Nitrobacter hamburgensis X14.</title>
        <authorList>
            <consortium name="US DOE Joint Genome Institute"/>
            <person name="Copeland A."/>
            <person name="Lucas S."/>
            <person name="Lapidus A."/>
            <person name="Barry K."/>
            <person name="Detter J.C."/>
            <person name="Glavina del Rio T."/>
            <person name="Hammon N."/>
            <person name="Israni S."/>
            <person name="Dalin E."/>
            <person name="Tice H."/>
            <person name="Pitluck S."/>
            <person name="Chain P."/>
            <person name="Malfatti S."/>
            <person name="Shin M."/>
            <person name="Vergez L."/>
            <person name="Schmutz J."/>
            <person name="Larimer F."/>
            <person name="Land M."/>
            <person name="Hauser L."/>
            <person name="Kyrpides N."/>
            <person name="Ivanova N."/>
            <person name="Ward B."/>
            <person name="Arp D."/>
            <person name="Klotz M."/>
            <person name="Stein L."/>
            <person name="O'Mullan G."/>
            <person name="Starkenburg S."/>
            <person name="Sayavedra L."/>
            <person name="Poret-Peterson A.T."/>
            <person name="Gentry M.E."/>
            <person name="Bruce D."/>
            <person name="Richardson P."/>
        </authorList>
    </citation>
    <scope>NUCLEOTIDE SEQUENCE [LARGE SCALE GENOMIC DNA]</scope>
    <source>
        <strain evidence="3">DSM 10229 / NCIMB 13809 / X14</strain>
        <plasmid evidence="3">Plasmid pNITHX3</plasmid>
    </source>
</reference>
<dbReference type="EMBL" id="CP000322">
    <property type="protein sequence ID" value="ABE65205.1"/>
    <property type="molecule type" value="Genomic_DNA"/>
</dbReference>
<dbReference type="Gene3D" id="3.20.20.150">
    <property type="entry name" value="Divalent-metal-dependent TIM barrel enzymes"/>
    <property type="match status" value="1"/>
</dbReference>
<evidence type="ECO:0000256" key="1">
    <source>
        <dbReference type="HAMAP-Rule" id="MF_00697"/>
    </source>
</evidence>
<dbReference type="NCBIfam" id="NF003818">
    <property type="entry name" value="PRK05409.1"/>
    <property type="match status" value="1"/>
</dbReference>
<protein>
    <recommendedName>
        <fullName evidence="1">UPF0276 protein Nham_4647</fullName>
    </recommendedName>
</protein>
<geneLocation type="plasmid" evidence="3">
    <name>pNITHX3</name>
</geneLocation>
<evidence type="ECO:0000313" key="3">
    <source>
        <dbReference type="Proteomes" id="UP000001953"/>
    </source>
</evidence>
<dbReference type="SUPFAM" id="SSF51658">
    <property type="entry name" value="Xylose isomerase-like"/>
    <property type="match status" value="1"/>
</dbReference>
<sequence length="298" mass="33724">MARAQAFSDRTAIPARAGVGLKAEHYQHILDHTPNIGFFEVHAENYMGAGGPPHRYLTQIRELYPLSLHGVGLSIGGTMPLDNEHLKRLSSLIARYQPGLFSEHLAWSTHESRFFNDLLPTPYTNETLSRVVEHIDQVQTVLGRQMLLENPSTYVWFEESTWSETDFITEIARRTGCGLLLDVNNVYVACTNQQWGTTAYIDSFPLRSVQEIHLAGHTRQVDDKGRPLLIDSHDKGVDELVWNLFRDVMKRIGPTPTPTLIEWDANIPTWSELQAEARMAEMLMDLSHAEERSYGAVG</sequence>
<dbReference type="HAMAP" id="MF_00697">
    <property type="entry name" value="UPF0276"/>
    <property type="match status" value="1"/>
</dbReference>
<keyword evidence="2" id="KW-0614">Plasmid</keyword>
<dbReference type="OrthoDB" id="9763101at2"/>
<dbReference type="Proteomes" id="UP000001953">
    <property type="component" value="Plasmid 3"/>
</dbReference>
<dbReference type="KEGG" id="nha:Nham_4647"/>
<name>Q1QEZ2_NITHX</name>
<dbReference type="InterPro" id="IPR007801">
    <property type="entry name" value="MbnB/TglH/ChrH"/>
</dbReference>
<dbReference type="RefSeq" id="WP_011505284.1">
    <property type="nucleotide sequence ID" value="NC_007961.1"/>
</dbReference>
<organism evidence="2 3">
    <name type="scientific">Nitrobacter hamburgensis (strain DSM 10229 / NCIMB 13809 / X14)</name>
    <dbReference type="NCBI Taxonomy" id="323097"/>
    <lineage>
        <taxon>Bacteria</taxon>
        <taxon>Pseudomonadati</taxon>
        <taxon>Pseudomonadota</taxon>
        <taxon>Alphaproteobacteria</taxon>
        <taxon>Hyphomicrobiales</taxon>
        <taxon>Nitrobacteraceae</taxon>
        <taxon>Nitrobacter</taxon>
    </lineage>
</organism>
<dbReference type="HOGENOM" id="CLU_064263_0_0_5"/>
<dbReference type="Pfam" id="PF05114">
    <property type="entry name" value="MbnB_TglH_ChrH"/>
    <property type="match status" value="1"/>
</dbReference>
<dbReference type="PANTHER" id="PTHR42194:SF1">
    <property type="entry name" value="UPF0276 PROTEIN HI_1600"/>
    <property type="match status" value="1"/>
</dbReference>